<proteinExistence type="predicted"/>
<dbReference type="STRING" id="285473.A4G23_05177"/>
<sequence length="168" mass="18505">MQRVLVTYGTRSGSTAGIAQRIADTLREDGLETEVLPPDEVADVAPYDAVVLGGALYMNRWHKDARRFSRRHARALREKPVWLFSSGPLDASASERDIPAVPTARRAERRTHARGHATFGGSLEEGAKGHLARSILEEGRGGDFRDTARIERWAHEVADELKAPPEGV</sequence>
<evidence type="ECO:0000259" key="2">
    <source>
        <dbReference type="PROSITE" id="PS50902"/>
    </source>
</evidence>
<dbReference type="Gene3D" id="3.40.50.360">
    <property type="match status" value="1"/>
</dbReference>
<dbReference type="AlphaFoldDB" id="A0A1D8GA26"/>
<evidence type="ECO:0000313" key="3">
    <source>
        <dbReference type="EMBL" id="AOT62282.1"/>
    </source>
</evidence>
<dbReference type="InterPro" id="IPR029039">
    <property type="entry name" value="Flavoprotein-like_sf"/>
</dbReference>
<dbReference type="InterPro" id="IPR008254">
    <property type="entry name" value="Flavodoxin/NO_synth"/>
</dbReference>
<dbReference type="PROSITE" id="PS50902">
    <property type="entry name" value="FLAVODOXIN_LIKE"/>
    <property type="match status" value="1"/>
</dbReference>
<dbReference type="InterPro" id="IPR026816">
    <property type="entry name" value="Flavodoxin_dom"/>
</dbReference>
<evidence type="ECO:0000256" key="1">
    <source>
        <dbReference type="SAM" id="MobiDB-lite"/>
    </source>
</evidence>
<dbReference type="KEGG" id="srn:A4G23_05177"/>
<dbReference type="GO" id="GO:0070819">
    <property type="term" value="F:menaquinone-dependent protoporphyrinogen oxidase activity"/>
    <property type="evidence" value="ECO:0007669"/>
    <property type="project" value="TreeGrafter"/>
</dbReference>
<organism evidence="3 4">
    <name type="scientific">Streptomyces rubrolavendulae</name>
    <dbReference type="NCBI Taxonomy" id="285473"/>
    <lineage>
        <taxon>Bacteria</taxon>
        <taxon>Bacillati</taxon>
        <taxon>Actinomycetota</taxon>
        <taxon>Actinomycetes</taxon>
        <taxon>Kitasatosporales</taxon>
        <taxon>Streptomycetaceae</taxon>
        <taxon>Streptomyces</taxon>
    </lineage>
</organism>
<accession>A0A1D8GA26</accession>
<keyword evidence="4" id="KW-1185">Reference proteome</keyword>
<protein>
    <submittedName>
        <fullName evidence="3">Flavodoxin</fullName>
    </submittedName>
</protein>
<dbReference type="InterPro" id="IPR052200">
    <property type="entry name" value="Protoporphyrinogen_IX_DH"/>
</dbReference>
<dbReference type="OrthoDB" id="129384at2"/>
<feature type="domain" description="Flavodoxin-like" evidence="2">
    <location>
        <begin position="4"/>
        <end position="158"/>
    </location>
</feature>
<dbReference type="PATRIC" id="fig|285473.5.peg.5451"/>
<reference evidence="3 4" key="1">
    <citation type="submission" date="2016-09" db="EMBL/GenBank/DDBJ databases">
        <title>Streptomyces rubrolavendulae MJM4426 Genome sequencing and assembly.</title>
        <authorList>
            <person name="Kim J.-G."/>
        </authorList>
    </citation>
    <scope>NUCLEOTIDE SEQUENCE [LARGE SCALE GENOMIC DNA]</scope>
    <source>
        <strain evidence="3 4">MJM4426</strain>
    </source>
</reference>
<dbReference type="SUPFAM" id="SSF52218">
    <property type="entry name" value="Flavoproteins"/>
    <property type="match status" value="1"/>
</dbReference>
<feature type="region of interest" description="Disordered" evidence="1">
    <location>
        <begin position="104"/>
        <end position="124"/>
    </location>
</feature>
<dbReference type="Pfam" id="PF12724">
    <property type="entry name" value="Flavodoxin_5"/>
    <property type="match status" value="1"/>
</dbReference>
<dbReference type="CDD" id="cd01653">
    <property type="entry name" value="GATase1"/>
    <property type="match status" value="1"/>
</dbReference>
<dbReference type="RefSeq" id="WP_031129618.1">
    <property type="nucleotide sequence ID" value="NZ_CP017316.1"/>
</dbReference>
<name>A0A1D8GA26_9ACTN</name>
<evidence type="ECO:0000313" key="4">
    <source>
        <dbReference type="Proteomes" id="UP000095349"/>
    </source>
</evidence>
<dbReference type="EMBL" id="CP017316">
    <property type="protein sequence ID" value="AOT62282.1"/>
    <property type="molecule type" value="Genomic_DNA"/>
</dbReference>
<dbReference type="PANTHER" id="PTHR38030">
    <property type="entry name" value="PROTOPORPHYRINOGEN IX DEHYDROGENASE [MENAQUINONE]"/>
    <property type="match status" value="1"/>
</dbReference>
<dbReference type="GO" id="GO:0006783">
    <property type="term" value="P:heme biosynthetic process"/>
    <property type="evidence" value="ECO:0007669"/>
    <property type="project" value="TreeGrafter"/>
</dbReference>
<gene>
    <name evidence="3" type="ORF">A4G23_05177</name>
</gene>
<dbReference type="PANTHER" id="PTHR38030:SF2">
    <property type="entry name" value="PROTOPORPHYRINOGEN IX DEHYDROGENASE [QUINONE]"/>
    <property type="match status" value="1"/>
</dbReference>
<dbReference type="GO" id="GO:0010181">
    <property type="term" value="F:FMN binding"/>
    <property type="evidence" value="ECO:0007669"/>
    <property type="project" value="InterPro"/>
</dbReference>
<dbReference type="GeneID" id="91406677"/>
<dbReference type="Proteomes" id="UP000095349">
    <property type="component" value="Chromosome"/>
</dbReference>